<dbReference type="EMBL" id="JELY01003595">
    <property type="protein sequence ID" value="KYF47659.1"/>
    <property type="molecule type" value="Genomic_DNA"/>
</dbReference>
<sequence length="99" mass="10875">MASVRDVNRVIEACFSDQVSGALLYAANLTAAFFDLSSGEAGEILQKLRNYAIRLAVVCPPDGVRFSSRFGELVAEERRGPYFGVFEARDAAVAWLRQT</sequence>
<name>A0A150NZH2_SORCE</name>
<evidence type="ECO:0000313" key="3">
    <source>
        <dbReference type="Proteomes" id="UP000075420"/>
    </source>
</evidence>
<comment type="caution">
    <text evidence="2">The sequence shown here is derived from an EMBL/GenBank/DDBJ whole genome shotgun (WGS) entry which is preliminary data.</text>
</comment>
<feature type="non-terminal residue" evidence="2">
    <location>
        <position position="99"/>
    </location>
</feature>
<organism evidence="2 3">
    <name type="scientific">Sorangium cellulosum</name>
    <name type="common">Polyangium cellulosum</name>
    <dbReference type="NCBI Taxonomy" id="56"/>
    <lineage>
        <taxon>Bacteria</taxon>
        <taxon>Pseudomonadati</taxon>
        <taxon>Myxococcota</taxon>
        <taxon>Polyangia</taxon>
        <taxon>Polyangiales</taxon>
        <taxon>Polyangiaceae</taxon>
        <taxon>Sorangium</taxon>
    </lineage>
</organism>
<dbReference type="Proteomes" id="UP000075420">
    <property type="component" value="Unassembled WGS sequence"/>
</dbReference>
<evidence type="ECO:0000313" key="2">
    <source>
        <dbReference type="EMBL" id="KYF47659.1"/>
    </source>
</evidence>
<accession>A0A150NZH2</accession>
<gene>
    <name evidence="2" type="ORF">BE08_44530</name>
</gene>
<dbReference type="InterPro" id="IPR025438">
    <property type="entry name" value="DUF4180"/>
</dbReference>
<protein>
    <recommendedName>
        <fullName evidence="1">DUF4180 domain-containing protein</fullName>
    </recommendedName>
</protein>
<dbReference type="AlphaFoldDB" id="A0A150NZH2"/>
<reference evidence="2 3" key="1">
    <citation type="submission" date="2014-02" db="EMBL/GenBank/DDBJ databases">
        <title>The small core and large imbalanced accessory genome model reveals a collaborative survival strategy of Sorangium cellulosum strains in nature.</title>
        <authorList>
            <person name="Han K."/>
            <person name="Peng R."/>
            <person name="Blom J."/>
            <person name="Li Y.-Z."/>
        </authorList>
    </citation>
    <scope>NUCLEOTIDE SEQUENCE [LARGE SCALE GENOMIC DNA]</scope>
    <source>
        <strain evidence="2 3">So0157-25</strain>
    </source>
</reference>
<evidence type="ECO:0000259" key="1">
    <source>
        <dbReference type="Pfam" id="PF13788"/>
    </source>
</evidence>
<feature type="domain" description="DUF4180" evidence="1">
    <location>
        <begin position="2"/>
        <end position="96"/>
    </location>
</feature>
<dbReference type="Pfam" id="PF13788">
    <property type="entry name" value="DUF4180"/>
    <property type="match status" value="1"/>
</dbReference>
<proteinExistence type="predicted"/>